<keyword evidence="4" id="KW-1185">Reference proteome</keyword>
<dbReference type="Proteomes" id="UP000700596">
    <property type="component" value="Unassembled WGS sequence"/>
</dbReference>
<gene>
    <name evidence="3" type="ORF">B0J11DRAFT_521901</name>
</gene>
<comment type="caution">
    <text evidence="3">The sequence shown here is derived from an EMBL/GenBank/DDBJ whole genome shotgun (WGS) entry which is preliminary data.</text>
</comment>
<dbReference type="Gene3D" id="3.10.620.30">
    <property type="match status" value="1"/>
</dbReference>
<dbReference type="PANTHER" id="PTHR46333:SF5">
    <property type="entry name" value="TRANSGLUTAMINASE-LIKE DOMAIN-CONTAINING PROTEIN"/>
    <property type="match status" value="1"/>
</dbReference>
<feature type="compositionally biased region" description="Polar residues" evidence="1">
    <location>
        <begin position="193"/>
        <end position="209"/>
    </location>
</feature>
<feature type="compositionally biased region" description="Pro residues" evidence="1">
    <location>
        <begin position="116"/>
        <end position="126"/>
    </location>
</feature>
<feature type="region of interest" description="Disordered" evidence="1">
    <location>
        <begin position="171"/>
        <end position="296"/>
    </location>
</feature>
<organism evidence="3 4">
    <name type="scientific">Dendryphion nanum</name>
    <dbReference type="NCBI Taxonomy" id="256645"/>
    <lineage>
        <taxon>Eukaryota</taxon>
        <taxon>Fungi</taxon>
        <taxon>Dikarya</taxon>
        <taxon>Ascomycota</taxon>
        <taxon>Pezizomycotina</taxon>
        <taxon>Dothideomycetes</taxon>
        <taxon>Pleosporomycetidae</taxon>
        <taxon>Pleosporales</taxon>
        <taxon>Torulaceae</taxon>
        <taxon>Dendryphion</taxon>
    </lineage>
</organism>
<evidence type="ECO:0000313" key="3">
    <source>
        <dbReference type="EMBL" id="KAH7132522.1"/>
    </source>
</evidence>
<evidence type="ECO:0000256" key="1">
    <source>
        <dbReference type="SAM" id="MobiDB-lite"/>
    </source>
</evidence>
<sequence>MAEQTSSGSIRDRIAALNLEEVHAPAPGARPAYSYDHSTAGKKKPPPPPPPSNRPGAQQRQQTVNNPPLVDRALSSSRQYGNLPYDQTPVAPKAQPPLPPRLPPRNNSNSSTDTRQPPPSLPPRRPSPILRKQASNDSICTVVSSGTAWTDQSAASLASLNDGMYRVRAPAYDPAKLPPLPSKEKRPEPKMSATRSIMKSNSNLVNQGKTLPPPSLPSRPSRSPEREPAQKARPVPPPPTARPTPPLPSERPSALAFGLNSSTEKPPPMPRFRPTESAPSISRAPPPIPTSSRPNLSALMASKPKASALNSCLRCRDFSAADTHAARYPRQNLPSSDITWLAYQLTSPFPSATDKARVIFTWLHHNVEYDVKAFFGNNLKPSNPESTLTSGLAVCEGYAGLFAALALKAGLEAVVIGGNGKGYGHSSLKHGDPIPKFDVGHAWNAVRIDNGEWKLLDPCWGAGVVNGPNQPYSKRFDESVFTMDNNDFGWKHFPENSKYFFRTDGATVTWEQYCLDDVPERLQVYGPTTPEHGIGERSFLPERKQIRVHDPESPMIRFQFATVCPHWDHVRNGKGKPYVMVLHTGGRDGRESDWIPFNTNGNVWWLDIERVKLGTPGQKISVFSVDSIEGRDARGVSVDQYKAKKGRVAMGPFGGVAMWELV</sequence>
<evidence type="ECO:0000259" key="2">
    <source>
        <dbReference type="SMART" id="SM00460"/>
    </source>
</evidence>
<dbReference type="PANTHER" id="PTHR46333">
    <property type="entry name" value="CYTOKINESIS PROTEIN 3"/>
    <property type="match status" value="1"/>
</dbReference>
<accession>A0A9P9E8I8</accession>
<evidence type="ECO:0000313" key="4">
    <source>
        <dbReference type="Proteomes" id="UP000700596"/>
    </source>
</evidence>
<feature type="region of interest" description="Disordered" evidence="1">
    <location>
        <begin position="21"/>
        <end position="136"/>
    </location>
</feature>
<feature type="compositionally biased region" description="Pro residues" evidence="1">
    <location>
        <begin position="234"/>
        <end position="249"/>
    </location>
</feature>
<proteinExistence type="predicted"/>
<feature type="compositionally biased region" description="Pro residues" evidence="1">
    <location>
        <begin position="94"/>
        <end position="103"/>
    </location>
</feature>
<feature type="domain" description="Transglutaminase-like" evidence="2">
    <location>
        <begin position="387"/>
        <end position="460"/>
    </location>
</feature>
<feature type="compositionally biased region" description="Polar residues" evidence="1">
    <location>
        <begin position="55"/>
        <end position="66"/>
    </location>
</feature>
<dbReference type="InterPro" id="IPR038765">
    <property type="entry name" value="Papain-like_cys_pep_sf"/>
</dbReference>
<dbReference type="SMART" id="SM00460">
    <property type="entry name" value="TGc"/>
    <property type="match status" value="1"/>
</dbReference>
<dbReference type="Pfam" id="PF01841">
    <property type="entry name" value="Transglut_core"/>
    <property type="match status" value="1"/>
</dbReference>
<dbReference type="SUPFAM" id="SSF54001">
    <property type="entry name" value="Cysteine proteinases"/>
    <property type="match status" value="1"/>
</dbReference>
<dbReference type="OrthoDB" id="6129702at2759"/>
<protein>
    <recommendedName>
        <fullName evidence="2">Transglutaminase-like domain-containing protein</fullName>
    </recommendedName>
</protein>
<dbReference type="AlphaFoldDB" id="A0A9P9E8I8"/>
<dbReference type="EMBL" id="JAGMWT010000003">
    <property type="protein sequence ID" value="KAH7132522.1"/>
    <property type="molecule type" value="Genomic_DNA"/>
</dbReference>
<dbReference type="InterPro" id="IPR002931">
    <property type="entry name" value="Transglutaminase-like"/>
</dbReference>
<name>A0A9P9E8I8_9PLEO</name>
<dbReference type="GO" id="GO:0005737">
    <property type="term" value="C:cytoplasm"/>
    <property type="evidence" value="ECO:0007669"/>
    <property type="project" value="TreeGrafter"/>
</dbReference>
<dbReference type="InterPro" id="IPR052557">
    <property type="entry name" value="CAP/Cytokinesis_protein"/>
</dbReference>
<reference evidence="3" key="1">
    <citation type="journal article" date="2021" name="Nat. Commun.">
        <title>Genetic determinants of endophytism in the Arabidopsis root mycobiome.</title>
        <authorList>
            <person name="Mesny F."/>
            <person name="Miyauchi S."/>
            <person name="Thiergart T."/>
            <person name="Pickel B."/>
            <person name="Atanasova L."/>
            <person name="Karlsson M."/>
            <person name="Huettel B."/>
            <person name="Barry K.W."/>
            <person name="Haridas S."/>
            <person name="Chen C."/>
            <person name="Bauer D."/>
            <person name="Andreopoulos W."/>
            <person name="Pangilinan J."/>
            <person name="LaButti K."/>
            <person name="Riley R."/>
            <person name="Lipzen A."/>
            <person name="Clum A."/>
            <person name="Drula E."/>
            <person name="Henrissat B."/>
            <person name="Kohler A."/>
            <person name="Grigoriev I.V."/>
            <person name="Martin F.M."/>
            <person name="Hacquard S."/>
        </authorList>
    </citation>
    <scope>NUCLEOTIDE SEQUENCE</scope>
    <source>
        <strain evidence="3">MPI-CAGE-CH-0243</strain>
    </source>
</reference>